<evidence type="ECO:0000313" key="3">
    <source>
        <dbReference type="EMBL" id="CEO95418.1"/>
    </source>
</evidence>
<dbReference type="EMBL" id="OVEO01000014">
    <property type="protein sequence ID" value="SPR00295.1"/>
    <property type="molecule type" value="Genomic_DNA"/>
</dbReference>
<sequence>MLPPDEDGISYAPPWLTWWGNIQSAVVMGAIVVYVWGYYSHAPRSKFGRVVSTLNVTFAAVTLVERLFIFFWNDACAFFFFETAYFACEYNLFHYRTAIFYQQNVTVYKWLVRICQFINLAMFYHNLVFAILGGRFYFIYMTCIGDVLLNTQATAVPVAVVSVSTILLAFYTIGKYWRQSGDTARRSMRILWLVLLNSVYNFASAMLNGTPVNASYGQQLTSYWLTVLNKVISLILAVMVHRRVRERETNKAFSKQQQAPASSVTPNRKTNSAAASVSHGPAKTSTPLVGGATSGQ</sequence>
<keyword evidence="2" id="KW-1133">Transmembrane helix</keyword>
<evidence type="ECO:0000256" key="1">
    <source>
        <dbReference type="SAM" id="MobiDB-lite"/>
    </source>
</evidence>
<gene>
    <name evidence="3" type="ORF">PBRA_004144</name>
    <name evidence="4" type="ORF">PLBR_LOCUS7510</name>
</gene>
<reference evidence="4 6" key="2">
    <citation type="submission" date="2018-03" db="EMBL/GenBank/DDBJ databases">
        <authorList>
            <person name="Fogelqvist J."/>
        </authorList>
    </citation>
    <scope>NUCLEOTIDE SEQUENCE [LARGE SCALE GENOMIC DNA]</scope>
</reference>
<dbReference type="AlphaFoldDB" id="A0A0G4IJN6"/>
<evidence type="ECO:0000313" key="4">
    <source>
        <dbReference type="EMBL" id="SPR00295.1"/>
    </source>
</evidence>
<dbReference type="EMBL" id="CDSF01000024">
    <property type="protein sequence ID" value="CEO95418.1"/>
    <property type="molecule type" value="Genomic_DNA"/>
</dbReference>
<protein>
    <submittedName>
        <fullName evidence="3">Uncharacterized protein</fullName>
    </submittedName>
</protein>
<keyword evidence="4" id="KW-0496">Mitochondrion</keyword>
<dbReference type="Proteomes" id="UP000290189">
    <property type="component" value="Unassembled WGS sequence"/>
</dbReference>
<proteinExistence type="predicted"/>
<feature type="compositionally biased region" description="Polar residues" evidence="1">
    <location>
        <begin position="251"/>
        <end position="275"/>
    </location>
</feature>
<keyword evidence="5" id="KW-1185">Reference proteome</keyword>
<feature type="transmembrane region" description="Helical" evidence="2">
    <location>
        <begin position="190"/>
        <end position="209"/>
    </location>
</feature>
<evidence type="ECO:0000313" key="6">
    <source>
        <dbReference type="Proteomes" id="UP000290189"/>
    </source>
</evidence>
<organism evidence="3 5">
    <name type="scientific">Plasmodiophora brassicae</name>
    <name type="common">Clubroot disease agent</name>
    <dbReference type="NCBI Taxonomy" id="37360"/>
    <lineage>
        <taxon>Eukaryota</taxon>
        <taxon>Sar</taxon>
        <taxon>Rhizaria</taxon>
        <taxon>Endomyxa</taxon>
        <taxon>Phytomyxea</taxon>
        <taxon>Plasmodiophorida</taxon>
        <taxon>Plasmodiophoridae</taxon>
        <taxon>Plasmodiophora</taxon>
    </lineage>
</organism>
<keyword evidence="2" id="KW-0472">Membrane</keyword>
<feature type="transmembrane region" description="Helical" evidence="2">
    <location>
        <begin position="77"/>
        <end position="93"/>
    </location>
</feature>
<feature type="transmembrane region" description="Helical" evidence="2">
    <location>
        <begin position="20"/>
        <end position="39"/>
    </location>
</feature>
<reference evidence="3 5" key="1">
    <citation type="submission" date="2015-02" db="EMBL/GenBank/DDBJ databases">
        <authorList>
            <person name="Chooi Y.-H."/>
        </authorList>
    </citation>
    <scope>NUCLEOTIDE SEQUENCE [LARGE SCALE GENOMIC DNA]</scope>
    <source>
        <strain evidence="3">E3</strain>
    </source>
</reference>
<keyword evidence="2" id="KW-0812">Transmembrane</keyword>
<feature type="transmembrane region" description="Helical" evidence="2">
    <location>
        <begin position="221"/>
        <end position="241"/>
    </location>
</feature>
<feature type="transmembrane region" description="Helical" evidence="2">
    <location>
        <begin position="158"/>
        <end position="178"/>
    </location>
</feature>
<evidence type="ECO:0000313" key="5">
    <source>
        <dbReference type="Proteomes" id="UP000039324"/>
    </source>
</evidence>
<feature type="transmembrane region" description="Helical" evidence="2">
    <location>
        <begin position="114"/>
        <end position="138"/>
    </location>
</feature>
<geneLocation type="mitochondrion" evidence="4"/>
<accession>A0A0G4IJN6</accession>
<evidence type="ECO:0000256" key="2">
    <source>
        <dbReference type="SAM" id="Phobius"/>
    </source>
</evidence>
<feature type="region of interest" description="Disordered" evidence="1">
    <location>
        <begin position="249"/>
        <end position="296"/>
    </location>
</feature>
<dbReference type="Proteomes" id="UP000039324">
    <property type="component" value="Unassembled WGS sequence"/>
</dbReference>
<feature type="transmembrane region" description="Helical" evidence="2">
    <location>
        <begin position="51"/>
        <end position="71"/>
    </location>
</feature>
<name>A0A0G4IJN6_PLABS</name>